<dbReference type="Pfam" id="PF07753">
    <property type="entry name" value="DUF1609"/>
    <property type="match status" value="1"/>
</dbReference>
<dbReference type="EMBL" id="CP001947">
    <property type="protein sequence ID" value="ADM11764.1"/>
    <property type="molecule type" value="Genomic_DNA"/>
</dbReference>
<comment type="similarity">
    <text evidence="1">Belongs to the UPF0329 family.</text>
</comment>
<evidence type="ECO:0000256" key="2">
    <source>
        <dbReference type="SAM" id="Coils"/>
    </source>
</evidence>
<keyword evidence="4" id="KW-1185">Reference proteome</keyword>
<dbReference type="HOGENOM" id="CLU_816430_0_0_1"/>
<gene>
    <name evidence="3" type="ORF">Eint_061600</name>
</gene>
<organism evidence="3 4">
    <name type="scientific">Encephalitozoon intestinalis (strain ATCC 50506)</name>
    <name type="common">Microsporidian parasite</name>
    <name type="synonym">Septata intestinalis</name>
    <dbReference type="NCBI Taxonomy" id="876142"/>
    <lineage>
        <taxon>Eukaryota</taxon>
        <taxon>Fungi</taxon>
        <taxon>Fungi incertae sedis</taxon>
        <taxon>Microsporidia</taxon>
        <taxon>Unikaryonidae</taxon>
        <taxon>Encephalitozoon</taxon>
    </lineage>
</organism>
<proteinExistence type="inferred from homology"/>
<dbReference type="Proteomes" id="UP000002313">
    <property type="component" value="Chromosome VI"/>
</dbReference>
<dbReference type="Pfam" id="PF12376">
    <property type="entry name" value="DUF3654"/>
    <property type="match status" value="1"/>
</dbReference>
<dbReference type="RefSeq" id="XP_003073124.1">
    <property type="nucleotide sequence ID" value="XM_003073078.1"/>
</dbReference>
<protein>
    <submittedName>
        <fullName evidence="3">Uncharacterized protein</fullName>
    </submittedName>
</protein>
<sequence>MGLSQDETEPLFHYISHEILVNTPEKFRKEVVGELIQLALLKNEEIPPEHANMIIEEVIKRKNDEMKEEARKIKKQEEERHRYEEELIREEEKEKREYLRSKKEVKKVKKNNKTKKEVKKEQAEEEVLEGASNYAKNKDRSVVHFYKIHKRVFRWMMDTQNIKRELDAGSEEKWKKRSIKDIKKQKVVHDIIEVTKILKKDYSDKFFIDTESYLKNGSKRRGKIAVGMLENEGSKKLGIVEVGIFEDRNGRDVIYHLMFKSINSENIEKVVNSALEKMDSIDEINILDDPSNLKGFNYSKNIRSETIEKEKHIKIVWRDPKEISIIIKSLTIFHKPFGIQ</sequence>
<evidence type="ECO:0000256" key="1">
    <source>
        <dbReference type="ARBA" id="ARBA00009465"/>
    </source>
</evidence>
<dbReference type="InterPro" id="IPR022115">
    <property type="entry name" value="DUF3654"/>
</dbReference>
<evidence type="ECO:0000313" key="4">
    <source>
        <dbReference type="Proteomes" id="UP000002313"/>
    </source>
</evidence>
<reference evidence="3 4" key="2">
    <citation type="journal article" date="2012" name="Proc. Natl. Acad. Sci. U.S.A.">
        <title>Gain and loss of multiple functionally related, horizontally transferred genes in the reduced genomes of two microsporidian parasites.</title>
        <authorList>
            <person name="Pombert J.-F."/>
            <person name="Selman M."/>
            <person name="Burki F."/>
            <person name="Bardell F.T."/>
            <person name="Farinelli L."/>
            <person name="Solter L.F."/>
            <person name="Whitman D.W."/>
            <person name="Weiss L.M."/>
            <person name="Corradi N."/>
            <person name="Keeling P.J."/>
        </authorList>
    </citation>
    <scope>NUCLEOTIDE SEQUENCE [LARGE SCALE GENOMIC DNA]</scope>
    <source>
        <strain evidence="3 4">ATCC 50506</strain>
    </source>
</reference>
<feature type="coiled-coil region" evidence="2">
    <location>
        <begin position="56"/>
        <end position="131"/>
    </location>
</feature>
<dbReference type="VEuPathDB" id="MicrosporidiaDB:Eint_061600"/>
<accession>E0S7C9</accession>
<dbReference type="InterPro" id="IPR011667">
    <property type="entry name" value="UPF0329"/>
</dbReference>
<dbReference type="OrthoDB" id="10583284at2759"/>
<dbReference type="GeneID" id="9697941"/>
<name>E0S7C9_ENCIT</name>
<reference evidence="3 4" key="1">
    <citation type="journal article" date="2010" name="Nat. Commun.">
        <title>The complete sequence of the smallest known nuclear genome from the microsporidian Encephalitozoon intestinalis.</title>
        <authorList>
            <person name="Corradi N."/>
            <person name="Pombert J.-F."/>
            <person name="Farinelli L."/>
            <person name="Didier E.S."/>
            <person name="Keeling P.J."/>
        </authorList>
    </citation>
    <scope>NUCLEOTIDE SEQUENCE [LARGE SCALE GENOMIC DNA]</scope>
    <source>
        <strain evidence="3 4">ATCC 50506</strain>
    </source>
</reference>
<dbReference type="KEGG" id="ein:Eint_061600"/>
<keyword evidence="2" id="KW-0175">Coiled coil</keyword>
<evidence type="ECO:0000313" key="3">
    <source>
        <dbReference type="EMBL" id="ADM11764.1"/>
    </source>
</evidence>
<dbReference type="AlphaFoldDB" id="E0S7C9"/>